<feature type="coiled-coil region" evidence="1">
    <location>
        <begin position="716"/>
        <end position="1016"/>
    </location>
</feature>
<feature type="coiled-coil region" evidence="1">
    <location>
        <begin position="411"/>
        <end position="438"/>
    </location>
</feature>
<dbReference type="OMA" id="CNELHIC"/>
<proteinExistence type="predicted"/>
<feature type="region of interest" description="Disordered" evidence="2">
    <location>
        <begin position="252"/>
        <end position="286"/>
    </location>
</feature>
<dbReference type="EMBL" id="APAU02000011">
    <property type="protein sequence ID" value="EUB62727.1"/>
    <property type="molecule type" value="Genomic_DNA"/>
</dbReference>
<keyword evidence="1" id="KW-0175">Coiled coil</keyword>
<feature type="compositionally biased region" description="Low complexity" evidence="2">
    <location>
        <begin position="1511"/>
        <end position="1523"/>
    </location>
</feature>
<feature type="region of interest" description="Disordered" evidence="2">
    <location>
        <begin position="1170"/>
        <end position="1203"/>
    </location>
</feature>
<reference evidence="3 4" key="1">
    <citation type="journal article" date="2013" name="Nat. Genet.">
        <title>The genome of the hydatid tapeworm Echinococcus granulosus.</title>
        <authorList>
            <person name="Zheng H."/>
            <person name="Zhang W."/>
            <person name="Zhang L."/>
            <person name="Zhang Z."/>
            <person name="Li J."/>
            <person name="Lu G."/>
            <person name="Zhu Y."/>
            <person name="Wang Y."/>
            <person name="Huang Y."/>
            <person name="Liu J."/>
            <person name="Kang H."/>
            <person name="Chen J."/>
            <person name="Wang L."/>
            <person name="Chen A."/>
            <person name="Yu S."/>
            <person name="Gao Z."/>
            <person name="Jin L."/>
            <person name="Gu W."/>
            <person name="Wang Z."/>
            <person name="Zhao L."/>
            <person name="Shi B."/>
            <person name="Wen H."/>
            <person name="Lin R."/>
            <person name="Jones M.K."/>
            <person name="Brejova B."/>
            <person name="Vinar T."/>
            <person name="Zhao G."/>
            <person name="McManus D.P."/>
            <person name="Chen Z."/>
            <person name="Zhou Y."/>
            <person name="Wang S."/>
        </authorList>
    </citation>
    <scope>NUCLEOTIDE SEQUENCE [LARGE SCALE GENOMIC DNA]</scope>
</reference>
<evidence type="ECO:0000256" key="1">
    <source>
        <dbReference type="SAM" id="Coils"/>
    </source>
</evidence>
<evidence type="ECO:0000313" key="4">
    <source>
        <dbReference type="Proteomes" id="UP000019149"/>
    </source>
</evidence>
<comment type="caution">
    <text evidence="3">The sequence shown here is derived from an EMBL/GenBank/DDBJ whole genome shotgun (WGS) entry which is preliminary data.</text>
</comment>
<dbReference type="GeneID" id="36338238"/>
<dbReference type="STRING" id="6210.W6UW97"/>
<feature type="coiled-coil region" evidence="1">
    <location>
        <begin position="467"/>
        <end position="624"/>
    </location>
</feature>
<feature type="coiled-coil region" evidence="1">
    <location>
        <begin position="53"/>
        <end position="204"/>
    </location>
</feature>
<feature type="region of interest" description="Disordered" evidence="2">
    <location>
        <begin position="1498"/>
        <end position="1523"/>
    </location>
</feature>
<evidence type="ECO:0000256" key="2">
    <source>
        <dbReference type="SAM" id="MobiDB-lite"/>
    </source>
</evidence>
<feature type="region of interest" description="Disordered" evidence="2">
    <location>
        <begin position="1089"/>
        <end position="1120"/>
    </location>
</feature>
<gene>
    <name evidence="3" type="ORF">EGR_02523</name>
</gene>
<evidence type="ECO:0000313" key="3">
    <source>
        <dbReference type="EMBL" id="EUB62727.1"/>
    </source>
</evidence>
<sequence length="1661" mass="186388">MSREVSKPIRINNPASESFHDDDDIAAAQNPLCLVQNISESPDVTQKKLMSDIRKLTLKVSELENFCDDCESEKQELLQTKLEHEREISALEEKCRIKERELVELRDACNELHICQIDNEKLKAEIERLIAALKSSQEINEAVEVLKRENDELTKENTMFDNKIKLLESEVAKWKTNSEWKKQYEQVKDALEKAEKELFEFVKESEHTKAVSEVELMRSRQNHSQPVQWATISCLRCTCTCHHRAFQFSQIGEDSRPPYGPSDGVGDFCSTSSPSSQPPESTQNMGEISVVDVSLWRDTRSSLTQSDATGECLGEIMAQDTKVQDLQTQLNVARNEVDRLNVELSRISTQHKTLSNKYKSELESLEARICDLNSERETLLTDLKAKCLTLETVNDEVSILSSQLKITSSELTAVKTEANHLKNELDRTLHKLDESEMDKLGLSDKLNCFECELAQFLEKEKEFKEVKLGLEEQLNVAQAEIRSLRSENKETAAALENKLDDLMRQLSETQSQLKSNEILRTELSDYLDSLQNEGKRLGEEKVILSEQLALSKKAADDFSARLQEAITDLEEKASLVEHLKLERVKLIEASDTAHEELSKVKSELSRAREEVARLSDELNDNDDAGIRVEQLESSLRTRDSNIASLNQLICENDAVISRLTEEKSRLEVITRALKVDLEAQTSTCNLLIEERDKALNDCDKRTQEITDEKKRFLRHMNALESDLVKHTRVNKELSEKCASTEQDLSNLQQKLSLIQDEAVRLSETNQCLIDDNAKLAEEKVNLKQLLEEESSLIANLRNENGALTMEISKLKLDAEKYQQEIVETYGEKSIMTEKLESRTIESMNLEAQLTDLRNQLALVTADQERLLGSNTELSATVAVMEADRSHLESQLGEMRRKYAEAMAVGAQHEEANHLLEENVKRLRTDFLAAEQRLAEARQSASVAALHRQFAENECSRLLKFIEGLELRLDSATTERLACEERVAAEVVRCRQLEGSLNEKDTVISALRHQLNQLDAQWKSAQEMEASTLTKYLKSRTAHNEAEKRLALLESSSSIIGDRKRNFGSSDHISRNPPNAEVVLTPMTMSEFPELPSLRRHSDGTTPHSLRKSRSHHEQPSGGLRSVADMVSSAGEKGNLHKPHFESVFQNERKFRQSPPFGDMFPAPLQGVVRPQGVEPSSPETREVTFESCSGEERGRMVEGESVPAPSFSPPLHFIHIKDFALCTPLFDQETDTLKDKSRLVVSPISPQEFEQSSSNNVVLTTKRPIHVAETVELPRCASAQNEPYLSGCDVSLKDLLLIHLKAASNATNTDTDTVSELEGWPPYSNCAAPLSPQALRGNRIFTVPTPFEFHYRRLRRLLIAPAAEEMDVETAASCLEAKSILGDDFSQHISNLAETPCPHMDEKPSTNSHIVAASSERQNQRNVKPVNVNASTRITPIKTLTPETTIRIKDLSKVKLRALHKMAQIKTLLSRAPSQKTSLNVRTAQSTICTLSIEDCNESDTSEGRQVGVDPAASRSTSASRPPAAKLARFQSVQELCDLDATPLSLRCSTSMNALDRAAAGRTQGVASSRPGFRRFKDKFGKVRGRKTSAEGTPVASGRPAYWSDKENAELDQLARISSASSVKAKKHNKVSVQTSELAQNASCHPNTYISMERIQESFSF</sequence>
<dbReference type="PANTHER" id="PTHR23159:SF31">
    <property type="entry name" value="CENTROSOME-ASSOCIATED PROTEIN CEP250 ISOFORM X1"/>
    <property type="match status" value="1"/>
</dbReference>
<dbReference type="Proteomes" id="UP000019149">
    <property type="component" value="Unassembled WGS sequence"/>
</dbReference>
<dbReference type="CTD" id="36338238"/>
<name>W6UW97_ECHGR</name>
<organism evidence="3 4">
    <name type="scientific">Echinococcus granulosus</name>
    <name type="common">Hydatid tapeworm</name>
    <dbReference type="NCBI Taxonomy" id="6210"/>
    <lineage>
        <taxon>Eukaryota</taxon>
        <taxon>Metazoa</taxon>
        <taxon>Spiralia</taxon>
        <taxon>Lophotrochozoa</taxon>
        <taxon>Platyhelminthes</taxon>
        <taxon>Cestoda</taxon>
        <taxon>Eucestoda</taxon>
        <taxon>Cyclophyllidea</taxon>
        <taxon>Taeniidae</taxon>
        <taxon>Echinococcus</taxon>
        <taxon>Echinococcus granulosus group</taxon>
    </lineage>
</organism>
<dbReference type="PANTHER" id="PTHR23159">
    <property type="entry name" value="CENTROSOMAL PROTEIN 2"/>
    <property type="match status" value="1"/>
</dbReference>
<dbReference type="RefSeq" id="XP_024353923.1">
    <property type="nucleotide sequence ID" value="XM_024491772.1"/>
</dbReference>
<protein>
    <submittedName>
        <fullName evidence="3">Kinesin K39</fullName>
    </submittedName>
</protein>
<dbReference type="KEGG" id="egl:EGR_02523"/>
<feature type="compositionally biased region" description="Basic and acidic residues" evidence="2">
    <location>
        <begin position="1179"/>
        <end position="1198"/>
    </location>
</feature>
<feature type="region of interest" description="Disordered" evidence="2">
    <location>
        <begin position="1"/>
        <end position="20"/>
    </location>
</feature>
<keyword evidence="4" id="KW-1185">Reference proteome</keyword>
<feature type="coiled-coil region" evidence="1">
    <location>
        <begin position="316"/>
        <end position="350"/>
    </location>
</feature>
<dbReference type="OrthoDB" id="6249200at2759"/>
<feature type="compositionally biased region" description="Low complexity" evidence="2">
    <location>
        <begin position="270"/>
        <end position="283"/>
    </location>
</feature>
<accession>W6UW97</accession>